<dbReference type="CDD" id="cd12797">
    <property type="entry name" value="M23_peptidase"/>
    <property type="match status" value="1"/>
</dbReference>
<dbReference type="InterPro" id="IPR018392">
    <property type="entry name" value="LysM"/>
</dbReference>
<dbReference type="EMBL" id="MFAD01000012">
    <property type="protein sequence ID" value="OGD70578.1"/>
    <property type="molecule type" value="Genomic_DNA"/>
</dbReference>
<dbReference type="InterPro" id="IPR036779">
    <property type="entry name" value="LysM_dom_sf"/>
</dbReference>
<sequence length="336" mass="35280">MVWRSLFVLRLIIGVLLLSTPLTAQAGVISFVTDLLSGNNSSLENNIDLNSQNMALLQASVNPDPNPAKGGGDITIIEDTALLSETGPSGSMADIDEKTNSDKISVYVVRKGDSLSEIADMFGVSKNTIVWANDIGSGSIKEGQTLVILPVTGVRHTVKKGETLASITKKYGGDIDEVKSFNSITGALAVGDVVIVPDGDMGSYSYTAPKKKGSSSKSSVVANSGYYIRPTTGIRTQGVHGYNAIDIGTPVGTPVVASASGQIIVSKDYGWNGGYGNYIVIQHPNGTQTLYGHNSQNIVYVGQNVVQGQVVGYSGNTGKSTGPHLHFEIRGAKNPF</sequence>
<keyword evidence="1" id="KW-0732">Signal</keyword>
<dbReference type="PANTHER" id="PTHR21666">
    <property type="entry name" value="PEPTIDASE-RELATED"/>
    <property type="match status" value="1"/>
</dbReference>
<dbReference type="GO" id="GO:0004222">
    <property type="term" value="F:metalloendopeptidase activity"/>
    <property type="evidence" value="ECO:0007669"/>
    <property type="project" value="TreeGrafter"/>
</dbReference>
<dbReference type="Gene3D" id="2.70.70.10">
    <property type="entry name" value="Glucose Permease (Domain IIA)"/>
    <property type="match status" value="1"/>
</dbReference>
<feature type="chain" id="PRO_5009224816" description="LysM domain-containing protein" evidence="1">
    <location>
        <begin position="27"/>
        <end position="336"/>
    </location>
</feature>
<accession>A0A1F5ET42</accession>
<dbReference type="AlphaFoldDB" id="A0A1F5ET42"/>
<proteinExistence type="predicted"/>
<dbReference type="InterPro" id="IPR050570">
    <property type="entry name" value="Cell_wall_metabolism_enzyme"/>
</dbReference>
<dbReference type="SUPFAM" id="SSF51261">
    <property type="entry name" value="Duplicated hybrid motif"/>
    <property type="match status" value="1"/>
</dbReference>
<dbReference type="SMART" id="SM00257">
    <property type="entry name" value="LysM"/>
    <property type="match status" value="2"/>
</dbReference>
<protein>
    <recommendedName>
        <fullName evidence="2">LysM domain-containing protein</fullName>
    </recommendedName>
</protein>
<dbReference type="CDD" id="cd00118">
    <property type="entry name" value="LysM"/>
    <property type="match status" value="2"/>
</dbReference>
<dbReference type="Gene3D" id="3.10.350.10">
    <property type="entry name" value="LysM domain"/>
    <property type="match status" value="2"/>
</dbReference>
<feature type="signal peptide" evidence="1">
    <location>
        <begin position="1"/>
        <end position="26"/>
    </location>
</feature>
<dbReference type="SUPFAM" id="SSF54106">
    <property type="entry name" value="LysM domain"/>
    <property type="match status" value="2"/>
</dbReference>
<dbReference type="InterPro" id="IPR011055">
    <property type="entry name" value="Dup_hybrid_motif"/>
</dbReference>
<feature type="domain" description="LysM" evidence="2">
    <location>
        <begin position="105"/>
        <end position="148"/>
    </location>
</feature>
<dbReference type="PANTHER" id="PTHR21666:SF270">
    <property type="entry name" value="MUREIN HYDROLASE ACTIVATOR ENVC"/>
    <property type="match status" value="1"/>
</dbReference>
<dbReference type="Pfam" id="PF01551">
    <property type="entry name" value="Peptidase_M23"/>
    <property type="match status" value="1"/>
</dbReference>
<dbReference type="PROSITE" id="PS51782">
    <property type="entry name" value="LYSM"/>
    <property type="match status" value="1"/>
</dbReference>
<evidence type="ECO:0000259" key="2">
    <source>
        <dbReference type="PROSITE" id="PS51782"/>
    </source>
</evidence>
<gene>
    <name evidence="3" type="ORF">A3I18_02110</name>
</gene>
<reference evidence="3 4" key="1">
    <citation type="journal article" date="2016" name="Nat. Commun.">
        <title>Thousands of microbial genomes shed light on interconnected biogeochemical processes in an aquifer system.</title>
        <authorList>
            <person name="Anantharaman K."/>
            <person name="Brown C.T."/>
            <person name="Hug L.A."/>
            <person name="Sharon I."/>
            <person name="Castelle C.J."/>
            <person name="Probst A.J."/>
            <person name="Thomas B.C."/>
            <person name="Singh A."/>
            <person name="Wilkins M.J."/>
            <person name="Karaoz U."/>
            <person name="Brodie E.L."/>
            <person name="Williams K.H."/>
            <person name="Hubbard S.S."/>
            <person name="Banfield J.F."/>
        </authorList>
    </citation>
    <scope>NUCLEOTIDE SEQUENCE [LARGE SCALE GENOMIC DNA]</scope>
</reference>
<dbReference type="Pfam" id="PF01476">
    <property type="entry name" value="LysM"/>
    <property type="match status" value="2"/>
</dbReference>
<evidence type="ECO:0000313" key="4">
    <source>
        <dbReference type="Proteomes" id="UP000186545"/>
    </source>
</evidence>
<evidence type="ECO:0000313" key="3">
    <source>
        <dbReference type="EMBL" id="OGD70578.1"/>
    </source>
</evidence>
<name>A0A1F5ET42_9BACT</name>
<evidence type="ECO:0000256" key="1">
    <source>
        <dbReference type="SAM" id="SignalP"/>
    </source>
</evidence>
<dbReference type="Proteomes" id="UP000186545">
    <property type="component" value="Unassembled WGS sequence"/>
</dbReference>
<organism evidence="3 4">
    <name type="scientific">Candidatus Campbellbacteria bacterium RIFCSPLOWO2_02_FULL_35_11</name>
    <dbReference type="NCBI Taxonomy" id="1797581"/>
    <lineage>
        <taxon>Bacteria</taxon>
        <taxon>Candidatus Campbelliibacteriota</taxon>
    </lineage>
</organism>
<comment type="caution">
    <text evidence="3">The sequence shown here is derived from an EMBL/GenBank/DDBJ whole genome shotgun (WGS) entry which is preliminary data.</text>
</comment>
<dbReference type="InterPro" id="IPR016047">
    <property type="entry name" value="M23ase_b-sheet_dom"/>
</dbReference>